<keyword evidence="3" id="KW-1185">Reference proteome</keyword>
<evidence type="ECO:0000259" key="1">
    <source>
        <dbReference type="Pfam" id="PF07727"/>
    </source>
</evidence>
<dbReference type="InterPro" id="IPR013103">
    <property type="entry name" value="RVT_2"/>
</dbReference>
<accession>B9W6G3</accession>
<name>B9W6G3_CANDC</name>
<evidence type="ECO:0000313" key="3">
    <source>
        <dbReference type="Proteomes" id="UP000002605"/>
    </source>
</evidence>
<sequence length="317" mass="36288">HVLIKNGFERVTAELGIYIKENVYLGLYVDEILIASDSIVEMNNVKEMLHKNFKMRDLHSPERFLGLNIKQTDESIIITLHDYIQKMLKDCDMLDANSVNSPADKKDDLEKIDLSPVYAKLTHSKNIIPEEHHMKAAKRVLRYLKGTSKFGITYNNTDGIPAFTDSDWGNSIEDRRSISGYLIKLGGGAISWRVKKQPTVALSSTEAEYLGMTEIVKEIMWLLQVLEKTDVEVELPLIIYADNQSAIALGKHPVQHARTKHIDIRHHFIREKENAGLIKFVYISTHKMEADLLTKVLSSTVFKRLRDMTGLKYQELH</sequence>
<dbReference type="EMBL" id="FM992688">
    <property type="protein sequence ID" value="CAX44266.1"/>
    <property type="molecule type" value="Genomic_DNA"/>
</dbReference>
<dbReference type="GeneID" id="8044216"/>
<dbReference type="CDD" id="cd09272">
    <property type="entry name" value="RNase_HI_RT_Ty1"/>
    <property type="match status" value="1"/>
</dbReference>
<protein>
    <submittedName>
        <fullName evidence="2">Polyprotein, putative</fullName>
    </submittedName>
</protein>
<dbReference type="eggNOG" id="KOG0017">
    <property type="taxonomic scope" value="Eukaryota"/>
</dbReference>
<gene>
    <name evidence="2" type="ORF">CD36_00040</name>
</gene>
<evidence type="ECO:0000313" key="2">
    <source>
        <dbReference type="EMBL" id="CAX44266.1"/>
    </source>
</evidence>
<organism evidence="2 3">
    <name type="scientific">Candida dubliniensis (strain CD36 / ATCC MYA-646 / CBS 7987 / NCPF 3949 / NRRL Y-17841)</name>
    <name type="common">Yeast</name>
    <dbReference type="NCBI Taxonomy" id="573826"/>
    <lineage>
        <taxon>Eukaryota</taxon>
        <taxon>Fungi</taxon>
        <taxon>Dikarya</taxon>
        <taxon>Ascomycota</taxon>
        <taxon>Saccharomycotina</taxon>
        <taxon>Pichiomycetes</taxon>
        <taxon>Debaryomycetaceae</taxon>
        <taxon>Candida/Lodderomyces clade</taxon>
        <taxon>Candida</taxon>
    </lineage>
</organism>
<dbReference type="RefSeq" id="XP_022234923.1">
    <property type="nucleotide sequence ID" value="XM_022379229.1"/>
</dbReference>
<dbReference type="Pfam" id="PF07727">
    <property type="entry name" value="RVT_2"/>
    <property type="match status" value="1"/>
</dbReference>
<proteinExistence type="predicted"/>
<dbReference type="KEGG" id="cdu:CD36_00040"/>
<dbReference type="VEuPathDB" id="FungiDB:CD36_00040"/>
<feature type="non-terminal residue" evidence="2">
    <location>
        <position position="1"/>
    </location>
</feature>
<dbReference type="AlphaFoldDB" id="B9W6G3"/>
<dbReference type="SUPFAM" id="SSF56672">
    <property type="entry name" value="DNA/RNA polymerases"/>
    <property type="match status" value="1"/>
</dbReference>
<reference evidence="2 3" key="1">
    <citation type="journal article" date="2009" name="Genome Res.">
        <title>Comparative genomics of the fungal pathogens Candida dubliniensis and Candida albicans.</title>
        <authorList>
            <person name="Jackson A.P."/>
            <person name="Gamble J.A."/>
            <person name="Yeomans T."/>
            <person name="Moran G.P."/>
            <person name="Saunders D."/>
            <person name="Harris D."/>
            <person name="Aslett M."/>
            <person name="Barrell J.F."/>
            <person name="Butler G."/>
            <person name="Citiulo F."/>
            <person name="Coleman D.C."/>
            <person name="de Groot P.W.J."/>
            <person name="Goodwin T.J."/>
            <person name="Quail M.A."/>
            <person name="McQuillan J."/>
            <person name="Munro C.A."/>
            <person name="Pain A."/>
            <person name="Poulter R.T."/>
            <person name="Rajandream M.A."/>
            <person name="Renauld H."/>
            <person name="Spiering M.J."/>
            <person name="Tivey A."/>
            <person name="Gow N.A.R."/>
            <person name="Barrell B."/>
            <person name="Sullivan D.J."/>
            <person name="Berriman M."/>
        </authorList>
    </citation>
    <scope>NUCLEOTIDE SEQUENCE [LARGE SCALE GENOMIC DNA]</scope>
    <source>
        <strain evidence="3">CD36 / ATCC MYA-646 / CBS 7987 / NCPF 3949 / NRRL Y-17841</strain>
    </source>
</reference>
<dbReference type="Proteomes" id="UP000002605">
    <property type="component" value="Chromosome 1"/>
</dbReference>
<dbReference type="PANTHER" id="PTHR11439:SF483">
    <property type="entry name" value="PEPTIDE SYNTHASE GLIP-LIKE, PUTATIVE (AFU_ORTHOLOGUE AFUA_3G12920)-RELATED"/>
    <property type="match status" value="1"/>
</dbReference>
<dbReference type="PANTHER" id="PTHR11439">
    <property type="entry name" value="GAG-POL-RELATED RETROTRANSPOSON"/>
    <property type="match status" value="1"/>
</dbReference>
<dbReference type="InterPro" id="IPR043502">
    <property type="entry name" value="DNA/RNA_pol_sf"/>
</dbReference>
<dbReference type="HOGENOM" id="CLU_001650_6_0_1"/>
<dbReference type="OrthoDB" id="4075035at2759"/>
<feature type="domain" description="Reverse transcriptase Ty1/copia-type" evidence="1">
    <location>
        <begin position="2"/>
        <end position="103"/>
    </location>
</feature>